<evidence type="ECO:0000313" key="1">
    <source>
        <dbReference type="EMBL" id="GAK55340.1"/>
    </source>
</evidence>
<evidence type="ECO:0000313" key="2">
    <source>
        <dbReference type="Proteomes" id="UP000030661"/>
    </source>
</evidence>
<accession>A0A0S6WA27</accession>
<gene>
    <name evidence="1" type="ORF">U27_02172</name>
</gene>
<dbReference type="EMBL" id="DF820463">
    <property type="protein sequence ID" value="GAK55340.1"/>
    <property type="molecule type" value="Genomic_DNA"/>
</dbReference>
<protein>
    <submittedName>
        <fullName evidence="1">Uncharacterized protein</fullName>
    </submittedName>
</protein>
<proteinExistence type="predicted"/>
<dbReference type="HOGENOM" id="CLU_189711_0_0_0"/>
<organism evidence="1">
    <name type="scientific">Vecturithrix granuli</name>
    <dbReference type="NCBI Taxonomy" id="1499967"/>
    <lineage>
        <taxon>Bacteria</taxon>
        <taxon>Candidatus Moduliflexota</taxon>
        <taxon>Candidatus Vecturitrichia</taxon>
        <taxon>Candidatus Vecturitrichales</taxon>
        <taxon>Candidatus Vecturitrichaceae</taxon>
        <taxon>Candidatus Vecturithrix</taxon>
    </lineage>
</organism>
<dbReference type="eggNOG" id="ENOG50330JX">
    <property type="taxonomic scope" value="Bacteria"/>
</dbReference>
<dbReference type="AlphaFoldDB" id="A0A0S6WA27"/>
<name>A0A0S6WA27_VECG1</name>
<reference evidence="1" key="1">
    <citation type="journal article" date="2015" name="PeerJ">
        <title>First genomic representation of candidate bacterial phylum KSB3 points to enhanced environmental sensing as a trigger of wastewater bulking.</title>
        <authorList>
            <person name="Sekiguchi Y."/>
            <person name="Ohashi A."/>
            <person name="Parks D.H."/>
            <person name="Yamauchi T."/>
            <person name="Tyson G.W."/>
            <person name="Hugenholtz P."/>
        </authorList>
    </citation>
    <scope>NUCLEOTIDE SEQUENCE [LARGE SCALE GENOMIC DNA]</scope>
</reference>
<sequence length="88" mass="10031">MPEEPKLAEIDPFARIVDVMDIETFFACSSQEEGEQVAAALMHKLGLTNYDIVSFVFHKMGARVRIRATFNRPGEHYPWLGSELTMEN</sequence>
<dbReference type="Proteomes" id="UP000030661">
    <property type="component" value="Unassembled WGS sequence"/>
</dbReference>
<dbReference type="STRING" id="1499967.U27_02172"/>
<keyword evidence="2" id="KW-1185">Reference proteome</keyword>